<feature type="transmembrane region" description="Helical" evidence="5">
    <location>
        <begin position="74"/>
        <end position="99"/>
    </location>
</feature>
<keyword evidence="6" id="KW-1185">Reference proteome</keyword>
<evidence type="ECO:0000256" key="5">
    <source>
        <dbReference type="SAM" id="Phobius"/>
    </source>
</evidence>
<feature type="transmembrane region" description="Helical" evidence="5">
    <location>
        <begin position="174"/>
        <end position="199"/>
    </location>
</feature>
<name>A0A8B7Y1Z4_ACAPL</name>
<dbReference type="PRINTS" id="PR00259">
    <property type="entry name" value="TMFOUR"/>
</dbReference>
<dbReference type="InterPro" id="IPR018499">
    <property type="entry name" value="Tetraspanin/Peripherin"/>
</dbReference>
<keyword evidence="3 5" id="KW-1133">Transmembrane helix</keyword>
<dbReference type="GO" id="GO:0016020">
    <property type="term" value="C:membrane"/>
    <property type="evidence" value="ECO:0007669"/>
    <property type="project" value="UniProtKB-SubCell"/>
</dbReference>
<dbReference type="OrthoDB" id="10376078at2759"/>
<dbReference type="OMA" id="CNISTHN"/>
<dbReference type="AlphaFoldDB" id="A0A8B7Y1Z4"/>
<keyword evidence="2 5" id="KW-0812">Transmembrane</keyword>
<reference evidence="7" key="1">
    <citation type="submission" date="2025-08" db="UniProtKB">
        <authorList>
            <consortium name="RefSeq"/>
        </authorList>
    </citation>
    <scope>IDENTIFICATION</scope>
</reference>
<evidence type="ECO:0000256" key="4">
    <source>
        <dbReference type="ARBA" id="ARBA00023136"/>
    </source>
</evidence>
<feature type="transmembrane region" description="Helical" evidence="5">
    <location>
        <begin position="45"/>
        <end position="68"/>
    </location>
</feature>
<protein>
    <submittedName>
        <fullName evidence="7">Tetraspanin-31-B-like isoform X1</fullName>
    </submittedName>
</protein>
<evidence type="ECO:0000256" key="2">
    <source>
        <dbReference type="ARBA" id="ARBA00022692"/>
    </source>
</evidence>
<dbReference type="RefSeq" id="XP_022086547.1">
    <property type="nucleotide sequence ID" value="XM_022230855.1"/>
</dbReference>
<gene>
    <name evidence="7" type="primary">LOC110977059</name>
</gene>
<evidence type="ECO:0000256" key="3">
    <source>
        <dbReference type="ARBA" id="ARBA00022989"/>
    </source>
</evidence>
<accession>A0A8B7Y1Z4</accession>
<dbReference type="Pfam" id="PF00335">
    <property type="entry name" value="Tetraspanin"/>
    <property type="match status" value="1"/>
</dbReference>
<proteinExistence type="predicted"/>
<comment type="subcellular location">
    <subcellularLocation>
        <location evidence="1">Membrane</location>
        <topology evidence="1">Multi-pass membrane protein</topology>
    </subcellularLocation>
</comment>
<sequence length="213" mass="23491">MAEPSERVYRAFIAVNCVYLILGIILICISAIAMQATLLLTTPVVGGLAAMGIFLFIVALLGMIGVVMANQALIFLYLVFMSFIGFIQFCVAIACLSAFNKARRTEVLLSGWEEASNDTRQQVQSTFGCCGLDSKHVIYSRCEELKLPCCILTTHNCTGCPLCMSILDNRLQHAFQFTGGMGLLFTFLQLGGILLAWWYRRQPVLGFGHDILN</sequence>
<dbReference type="KEGG" id="aplc:110977059"/>
<feature type="transmembrane region" description="Helical" evidence="5">
    <location>
        <begin position="12"/>
        <end position="33"/>
    </location>
</feature>
<evidence type="ECO:0000313" key="6">
    <source>
        <dbReference type="Proteomes" id="UP000694845"/>
    </source>
</evidence>
<evidence type="ECO:0000256" key="1">
    <source>
        <dbReference type="ARBA" id="ARBA00004141"/>
    </source>
</evidence>
<dbReference type="GeneID" id="110977059"/>
<evidence type="ECO:0000313" key="7">
    <source>
        <dbReference type="RefSeq" id="XP_022086547.1"/>
    </source>
</evidence>
<organism evidence="6 7">
    <name type="scientific">Acanthaster planci</name>
    <name type="common">Crown-of-thorns starfish</name>
    <dbReference type="NCBI Taxonomy" id="133434"/>
    <lineage>
        <taxon>Eukaryota</taxon>
        <taxon>Metazoa</taxon>
        <taxon>Echinodermata</taxon>
        <taxon>Eleutherozoa</taxon>
        <taxon>Asterozoa</taxon>
        <taxon>Asteroidea</taxon>
        <taxon>Valvatacea</taxon>
        <taxon>Valvatida</taxon>
        <taxon>Acanthasteridae</taxon>
        <taxon>Acanthaster</taxon>
    </lineage>
</organism>
<keyword evidence="4 5" id="KW-0472">Membrane</keyword>
<dbReference type="Proteomes" id="UP000694845">
    <property type="component" value="Unplaced"/>
</dbReference>